<keyword evidence="2" id="KW-1185">Reference proteome</keyword>
<gene>
    <name evidence="1" type="ORF">BB561_000754</name>
</gene>
<dbReference type="InterPro" id="IPR016024">
    <property type="entry name" value="ARM-type_fold"/>
</dbReference>
<evidence type="ECO:0000313" key="2">
    <source>
        <dbReference type="Proteomes" id="UP000245383"/>
    </source>
</evidence>
<protein>
    <recommendedName>
        <fullName evidence="3">Protein EFR3</fullName>
    </recommendedName>
</protein>
<dbReference type="InterPro" id="IPR039786">
    <property type="entry name" value="EFR3"/>
</dbReference>
<proteinExistence type="predicted"/>
<dbReference type="SUPFAM" id="SSF48371">
    <property type="entry name" value="ARM repeat"/>
    <property type="match status" value="1"/>
</dbReference>
<dbReference type="GO" id="GO:0072659">
    <property type="term" value="P:protein localization to plasma membrane"/>
    <property type="evidence" value="ECO:0007669"/>
    <property type="project" value="InterPro"/>
</dbReference>
<comment type="caution">
    <text evidence="1">The sequence shown here is derived from an EMBL/GenBank/DDBJ whole genome shotgun (WGS) entry which is preliminary data.</text>
</comment>
<accession>A0A2T9YXN7</accession>
<dbReference type="AlphaFoldDB" id="A0A2T9YXN7"/>
<name>A0A2T9YXN7_9FUNG</name>
<evidence type="ECO:0008006" key="3">
    <source>
        <dbReference type="Google" id="ProtNLM"/>
    </source>
</evidence>
<dbReference type="STRING" id="133385.A0A2T9YXN7"/>
<organism evidence="1 2">
    <name type="scientific">Smittium simulii</name>
    <dbReference type="NCBI Taxonomy" id="133385"/>
    <lineage>
        <taxon>Eukaryota</taxon>
        <taxon>Fungi</taxon>
        <taxon>Fungi incertae sedis</taxon>
        <taxon>Zoopagomycota</taxon>
        <taxon>Kickxellomycotina</taxon>
        <taxon>Harpellomycetes</taxon>
        <taxon>Harpellales</taxon>
        <taxon>Legeriomycetaceae</taxon>
        <taxon>Smittium</taxon>
    </lineage>
</organism>
<dbReference type="PANTHER" id="PTHR47766:SF1">
    <property type="entry name" value="PROTEIN EFR3"/>
    <property type="match status" value="1"/>
</dbReference>
<dbReference type="Proteomes" id="UP000245383">
    <property type="component" value="Unassembled WGS sequence"/>
</dbReference>
<dbReference type="OrthoDB" id="19232at2759"/>
<dbReference type="EMBL" id="MBFR01000018">
    <property type="protein sequence ID" value="PVU97111.1"/>
    <property type="molecule type" value="Genomic_DNA"/>
</dbReference>
<dbReference type="PANTHER" id="PTHR47766">
    <property type="entry name" value="PROTEIN EFR3"/>
    <property type="match status" value="1"/>
</dbReference>
<sequence>MIPQESHPNNTTDNYSISFESSFSNYFIIQSTFRRYIKHANIIEKCFPVLKTDEPVPLPNALSYLTYYTKSKPVKLAKVGKYLYNRLLSDLSGGKKRDILVEIQIFKAVLESNSRDIYFFGENLLLSVIAILKSGDLDLIFEAADLICLFCMYHNGATSVISPEFRSEYNYVISSFIKFLSTISDTKNILHHQVMGFKVMYAVLSCEDTYSNENTDEKNSIVSALFSFFWVLFTNNSLPQLSKLKFSYIAENSNLVHTLVQNSIWCVLKTVIDSSFSTNLRWVVDAIFHFMGNASDSWNHPIFPSNLLTFIFSQVSTNYQNIIVSETLLYVEKSFHNQLDFSLPQSASSNKGNIQFNDSSINSRSLNTKDLQDLTNVKQQNHNIYKSEPSIEKQRTIQYCLVIVLGNLTNYTVSYTTVPILEVLSKLTICLISIAKYDECFEIDLSYNFSPFFLEDSTEENSPLINESTTKKLLDAIVKTIGSLSKFQNYSTLAADDISFVTSNIDEDFLLNHRLDFSSNDEIDVNFKVLKSKNSFLDQIKELQAQPSYNQVIWLLKVIRELLASFIFYFSKHMDSISSETDLKDQSSNNIVLTSLFFSWSSLKVCVICLQCVDPQIRLLAGQTLILALQNTKNIYFNCKGQLVKNGSISRKKSIKIILPELEKSMKTPLSISSLNLAGQKFDNNLFSQKNKNSNAIKIQVSNAETDDIEFYPQISPSSTNQSATSFDKYSKRSIDDIFADSAFSLTIREILILLVTPVTTNSYCSYLIANSFLKNFIEKNFLSSQFFVIKVVSEVYSLLLSILATLGPFLQQDDSLSLTLSFDSSTGNSRNIEASTTFENESKAFMQNLCLVSTIFGHCLRLVAEENSRQDGDNDLMTYVLSVIKDQKEHDFWCSEMDLDIFSPLMSWLTNEKPFSANIDIGTTWDIEKVIKLIERGEALDYEQSKLQSSFVFDEFITTLNKQLHINYPDIFSKIKYQEKSTIRNLMYNVNNSISTDKDVYYDASKEFEGEELFSIHSKSFFSTDNQDDKAEVKITGSEIAKIMNFGENEQIQAVKVINEQENNLSFISENFKNEHMKSKQILKQAMELGLGAIDVANISQTNANTVGANDLKFALNDGFANIDMGLLAGHNGYNSDGNNALEAQSSMRDLDTDSEREVNLLTDTEDEGIMEYAKNNFSSSSKLQDLIFNKKNSISSGWSTQLENTNDTQAQAEIQALFDLLKI</sequence>
<reference evidence="1 2" key="1">
    <citation type="journal article" date="2018" name="MBio">
        <title>Comparative Genomics Reveals the Core Gene Toolbox for the Fungus-Insect Symbiosis.</title>
        <authorList>
            <person name="Wang Y."/>
            <person name="Stata M."/>
            <person name="Wang W."/>
            <person name="Stajich J.E."/>
            <person name="White M.M."/>
            <person name="Moncalvo J.M."/>
        </authorList>
    </citation>
    <scope>NUCLEOTIDE SEQUENCE [LARGE SCALE GENOMIC DNA]</scope>
    <source>
        <strain evidence="1 2">SWE-8-4</strain>
    </source>
</reference>
<evidence type="ECO:0000313" key="1">
    <source>
        <dbReference type="EMBL" id="PVU97111.1"/>
    </source>
</evidence>